<evidence type="ECO:0000313" key="3">
    <source>
        <dbReference type="Proteomes" id="UP000558488"/>
    </source>
</evidence>
<feature type="compositionally biased region" description="Low complexity" evidence="1">
    <location>
        <begin position="93"/>
        <end position="113"/>
    </location>
</feature>
<protein>
    <submittedName>
        <fullName evidence="2">Uncharacterized protein</fullName>
    </submittedName>
</protein>
<dbReference type="AlphaFoldDB" id="A0A7J7VAA1"/>
<organism evidence="2 3">
    <name type="scientific">Pipistrellus kuhlii</name>
    <name type="common">Kuhl's pipistrelle</name>
    <dbReference type="NCBI Taxonomy" id="59472"/>
    <lineage>
        <taxon>Eukaryota</taxon>
        <taxon>Metazoa</taxon>
        <taxon>Chordata</taxon>
        <taxon>Craniata</taxon>
        <taxon>Vertebrata</taxon>
        <taxon>Euteleostomi</taxon>
        <taxon>Mammalia</taxon>
        <taxon>Eutheria</taxon>
        <taxon>Laurasiatheria</taxon>
        <taxon>Chiroptera</taxon>
        <taxon>Yangochiroptera</taxon>
        <taxon>Vespertilionidae</taxon>
        <taxon>Pipistrellus</taxon>
    </lineage>
</organism>
<evidence type="ECO:0000313" key="2">
    <source>
        <dbReference type="EMBL" id="KAF6322093.1"/>
    </source>
</evidence>
<reference evidence="2 3" key="1">
    <citation type="journal article" date="2020" name="Nature">
        <title>Six reference-quality genomes reveal evolution of bat adaptations.</title>
        <authorList>
            <person name="Jebb D."/>
            <person name="Huang Z."/>
            <person name="Pippel M."/>
            <person name="Hughes G.M."/>
            <person name="Lavrichenko K."/>
            <person name="Devanna P."/>
            <person name="Winkler S."/>
            <person name="Jermiin L.S."/>
            <person name="Skirmuntt E.C."/>
            <person name="Katzourakis A."/>
            <person name="Burkitt-Gray L."/>
            <person name="Ray D.A."/>
            <person name="Sullivan K.A.M."/>
            <person name="Roscito J.G."/>
            <person name="Kirilenko B.M."/>
            <person name="Davalos L.M."/>
            <person name="Corthals A.P."/>
            <person name="Power M.L."/>
            <person name="Jones G."/>
            <person name="Ransome R.D."/>
            <person name="Dechmann D.K.N."/>
            <person name="Locatelli A.G."/>
            <person name="Puechmaille S.J."/>
            <person name="Fedrigo O."/>
            <person name="Jarvis E.D."/>
            <person name="Hiller M."/>
            <person name="Vernes S.C."/>
            <person name="Myers E.W."/>
            <person name="Teeling E.C."/>
        </authorList>
    </citation>
    <scope>NUCLEOTIDE SEQUENCE [LARGE SCALE GENOMIC DNA]</scope>
    <source>
        <strain evidence="2">MPipKuh1</strain>
        <tissue evidence="2">Flight muscle</tissue>
    </source>
</reference>
<comment type="caution">
    <text evidence="2">The sequence shown here is derived from an EMBL/GenBank/DDBJ whole genome shotgun (WGS) entry which is preliminary data.</text>
</comment>
<feature type="region of interest" description="Disordered" evidence="1">
    <location>
        <begin position="172"/>
        <end position="222"/>
    </location>
</feature>
<keyword evidence="3" id="KW-1185">Reference proteome</keyword>
<name>A0A7J7VAA1_PIPKU</name>
<feature type="compositionally biased region" description="Low complexity" evidence="1">
    <location>
        <begin position="190"/>
        <end position="208"/>
    </location>
</feature>
<dbReference type="Proteomes" id="UP000558488">
    <property type="component" value="Unassembled WGS sequence"/>
</dbReference>
<dbReference type="EMBL" id="JACAGB010000015">
    <property type="protein sequence ID" value="KAF6322093.1"/>
    <property type="molecule type" value="Genomic_DNA"/>
</dbReference>
<sequence length="222" mass="23196">MYAYSSLAPGHGAWPPLQPLAYTYLPGPLLLPCIRAHTVCGRPPAPGAGGWTAPREYHTFHGPGAPPGPAPLCWALPPASAAALAPPLPAPGDPGSLAPAPAETAAASRAPWPEGGSLRAELRWGRVERAWGARLALPDPVRRELRRAYGTFPRTDVRVTFRGGEFLLEAAPRVGEPEVRARRRRPRPPAGSGSSGSSDGSDSAPARGAAERGRREAGKGRG</sequence>
<accession>A0A7J7VAA1</accession>
<gene>
    <name evidence="2" type="ORF">mPipKuh1_001629</name>
</gene>
<feature type="region of interest" description="Disordered" evidence="1">
    <location>
        <begin position="87"/>
        <end position="113"/>
    </location>
</feature>
<feature type="compositionally biased region" description="Basic and acidic residues" evidence="1">
    <location>
        <begin position="209"/>
        <end position="222"/>
    </location>
</feature>
<proteinExistence type="predicted"/>
<evidence type="ECO:0000256" key="1">
    <source>
        <dbReference type="SAM" id="MobiDB-lite"/>
    </source>
</evidence>
<dbReference type="OrthoDB" id="9996891at2759"/>